<dbReference type="InterPro" id="IPR004516">
    <property type="entry name" value="HisRS/HisZ"/>
</dbReference>
<keyword evidence="4" id="KW-0436">Ligase</keyword>
<evidence type="ECO:0000256" key="1">
    <source>
        <dbReference type="ARBA" id="ARBA00008226"/>
    </source>
</evidence>
<dbReference type="Proteomes" id="UP000177610">
    <property type="component" value="Unassembled WGS sequence"/>
</dbReference>
<evidence type="ECO:0000313" key="10">
    <source>
        <dbReference type="Proteomes" id="UP000177610"/>
    </source>
</evidence>
<evidence type="ECO:0000256" key="4">
    <source>
        <dbReference type="ARBA" id="ARBA00023146"/>
    </source>
</evidence>
<dbReference type="SUPFAM" id="SSF52954">
    <property type="entry name" value="Class II aaRS ABD-related"/>
    <property type="match status" value="1"/>
</dbReference>
<keyword evidence="3" id="KW-0547">Nucleotide-binding</keyword>
<dbReference type="EC" id="6.1.1.21" evidence="2"/>
<organism evidence="9 10">
    <name type="scientific">Candidatus Doudnabacteria bacterium RIFCSPHIGHO2_01_FULL_41_86</name>
    <dbReference type="NCBI Taxonomy" id="1817821"/>
    <lineage>
        <taxon>Bacteria</taxon>
        <taxon>Candidatus Doudnaibacteriota</taxon>
    </lineage>
</organism>
<gene>
    <name evidence="9" type="ORF">A2717_02550</name>
</gene>
<feature type="domain" description="Class II Histidinyl-tRNA synthetase (HisRS)-like catalytic core" evidence="8">
    <location>
        <begin position="20"/>
        <end position="174"/>
    </location>
</feature>
<evidence type="ECO:0000259" key="7">
    <source>
        <dbReference type="Pfam" id="PF03129"/>
    </source>
</evidence>
<sequence>MGRPKKLTPTVEKAPPRLPGAMDLLPEHLVSWDVCLEKLQTLSHTFGFSKIETPIMEDARLYSFWSQGTDQLLTFTDQKNTLIAVKPTNIFGLARCYLEYHFADREKVSKWFYHSPVAWMNSAGETKQTMEFGFQIFGQTAPIADAQLINLLLKLFSELGMPNLSLEINNIGCIECQPAYQDQLRNYFKDKKYDLCEESLDDFENNRLLQILACTNLSCSTVASEAPVIIDFLCENCRRHFIGVLEGLDELGLAYNLNQKVIGKPWSKRTVFEIRMRTEAGEWLLGSGGHADDLIQGLGGLPTPALGFSTTLDKILSALEAANLKFSTKNKVDVFLVPLGDLAAKKTLRLFTELWNHNIVASEFIGPGSIKTQLKLAESNKVAIALIIGQKEAREGTVILRDVRSGMQELFTYERIIEEVKKRLGR</sequence>
<reference evidence="9 10" key="1">
    <citation type="journal article" date="2016" name="Nat. Commun.">
        <title>Thousands of microbial genomes shed light on interconnected biogeochemical processes in an aquifer system.</title>
        <authorList>
            <person name="Anantharaman K."/>
            <person name="Brown C.T."/>
            <person name="Hug L.A."/>
            <person name="Sharon I."/>
            <person name="Castelle C.J."/>
            <person name="Probst A.J."/>
            <person name="Thomas B.C."/>
            <person name="Singh A."/>
            <person name="Wilkins M.J."/>
            <person name="Karaoz U."/>
            <person name="Brodie E.L."/>
            <person name="Williams K.H."/>
            <person name="Hubbard S.S."/>
            <person name="Banfield J.F."/>
        </authorList>
    </citation>
    <scope>NUCLEOTIDE SEQUENCE [LARGE SCALE GENOMIC DNA]</scope>
</reference>
<feature type="domain" description="Anticodon-binding" evidence="7">
    <location>
        <begin position="333"/>
        <end position="423"/>
    </location>
</feature>
<dbReference type="GO" id="GO:0004821">
    <property type="term" value="F:histidine-tRNA ligase activity"/>
    <property type="evidence" value="ECO:0007669"/>
    <property type="project" value="UniProtKB-EC"/>
</dbReference>
<comment type="similarity">
    <text evidence="1">Belongs to the class-II aminoacyl-tRNA synthetase family.</text>
</comment>
<dbReference type="SUPFAM" id="SSF55681">
    <property type="entry name" value="Class II aaRS and biotin synthetases"/>
    <property type="match status" value="1"/>
</dbReference>
<comment type="caution">
    <text evidence="9">The sequence shown here is derived from an EMBL/GenBank/DDBJ whole genome shotgun (WGS) entry which is preliminary data.</text>
</comment>
<dbReference type="PIRSF" id="PIRSF001549">
    <property type="entry name" value="His-tRNA_synth"/>
    <property type="match status" value="1"/>
</dbReference>
<dbReference type="Pfam" id="PF03129">
    <property type="entry name" value="HGTP_anticodon"/>
    <property type="match status" value="1"/>
</dbReference>
<dbReference type="Gene3D" id="3.30.930.10">
    <property type="entry name" value="Bira Bifunctional Protein, Domain 2"/>
    <property type="match status" value="1"/>
</dbReference>
<dbReference type="EMBL" id="MFEH01000001">
    <property type="protein sequence ID" value="OGE74396.1"/>
    <property type="molecule type" value="Genomic_DNA"/>
</dbReference>
<dbReference type="GO" id="GO:0000166">
    <property type="term" value="F:nucleotide binding"/>
    <property type="evidence" value="ECO:0007669"/>
    <property type="project" value="UniProtKB-KW"/>
</dbReference>
<dbReference type="PANTHER" id="PTHR43707:SF1">
    <property type="entry name" value="HISTIDINE--TRNA LIGASE, MITOCHONDRIAL-RELATED"/>
    <property type="match status" value="1"/>
</dbReference>
<dbReference type="InterPro" id="IPR045864">
    <property type="entry name" value="aa-tRNA-synth_II/BPL/LPL"/>
</dbReference>
<evidence type="ECO:0000259" key="8">
    <source>
        <dbReference type="Pfam" id="PF13393"/>
    </source>
</evidence>
<dbReference type="GO" id="GO:0005737">
    <property type="term" value="C:cytoplasm"/>
    <property type="evidence" value="ECO:0007669"/>
    <property type="project" value="InterPro"/>
</dbReference>
<dbReference type="InterPro" id="IPR041715">
    <property type="entry name" value="HisRS-like_core"/>
</dbReference>
<dbReference type="InterPro" id="IPR004154">
    <property type="entry name" value="Anticodon-bd"/>
</dbReference>
<proteinExistence type="inferred from homology"/>
<evidence type="ECO:0000256" key="3">
    <source>
        <dbReference type="ARBA" id="ARBA00022741"/>
    </source>
</evidence>
<evidence type="ECO:0000256" key="5">
    <source>
        <dbReference type="ARBA" id="ARBA00030619"/>
    </source>
</evidence>
<dbReference type="AlphaFoldDB" id="A0A1F5N9Q2"/>
<name>A0A1F5N9Q2_9BACT</name>
<evidence type="ECO:0000313" key="9">
    <source>
        <dbReference type="EMBL" id="OGE74396.1"/>
    </source>
</evidence>
<comment type="catalytic activity">
    <reaction evidence="6">
        <text>tRNA(His) + L-histidine + ATP = L-histidyl-tRNA(His) + AMP + diphosphate + H(+)</text>
        <dbReference type="Rhea" id="RHEA:17313"/>
        <dbReference type="Rhea" id="RHEA-COMP:9665"/>
        <dbReference type="Rhea" id="RHEA-COMP:9689"/>
        <dbReference type="ChEBI" id="CHEBI:15378"/>
        <dbReference type="ChEBI" id="CHEBI:30616"/>
        <dbReference type="ChEBI" id="CHEBI:33019"/>
        <dbReference type="ChEBI" id="CHEBI:57595"/>
        <dbReference type="ChEBI" id="CHEBI:78442"/>
        <dbReference type="ChEBI" id="CHEBI:78527"/>
        <dbReference type="ChEBI" id="CHEBI:456215"/>
        <dbReference type="EC" id="6.1.1.21"/>
    </reaction>
</comment>
<dbReference type="PANTHER" id="PTHR43707">
    <property type="entry name" value="HISTIDYL-TRNA SYNTHETASE"/>
    <property type="match status" value="1"/>
</dbReference>
<accession>A0A1F5N9Q2</accession>
<dbReference type="STRING" id="1817821.A2717_02550"/>
<evidence type="ECO:0000256" key="2">
    <source>
        <dbReference type="ARBA" id="ARBA00012815"/>
    </source>
</evidence>
<keyword evidence="4" id="KW-0030">Aminoacyl-tRNA synthetase</keyword>
<dbReference type="GO" id="GO:0006427">
    <property type="term" value="P:histidyl-tRNA aminoacylation"/>
    <property type="evidence" value="ECO:0007669"/>
    <property type="project" value="TreeGrafter"/>
</dbReference>
<dbReference type="InterPro" id="IPR036621">
    <property type="entry name" value="Anticodon-bd_dom_sf"/>
</dbReference>
<evidence type="ECO:0000256" key="6">
    <source>
        <dbReference type="ARBA" id="ARBA00047639"/>
    </source>
</evidence>
<dbReference type="Pfam" id="PF13393">
    <property type="entry name" value="tRNA-synt_His"/>
    <property type="match status" value="1"/>
</dbReference>
<protein>
    <recommendedName>
        <fullName evidence="2">histidine--tRNA ligase</fullName>
        <ecNumber evidence="2">6.1.1.21</ecNumber>
    </recommendedName>
    <alternativeName>
        <fullName evidence="5">Histidyl-tRNA synthetase</fullName>
    </alternativeName>
</protein>
<dbReference type="Gene3D" id="3.40.50.800">
    <property type="entry name" value="Anticodon-binding domain"/>
    <property type="match status" value="1"/>
</dbReference>